<evidence type="ECO:0000313" key="2">
    <source>
        <dbReference type="Proteomes" id="UP000807716"/>
    </source>
</evidence>
<dbReference type="AlphaFoldDB" id="A0A9P6U969"/>
<proteinExistence type="predicted"/>
<dbReference type="Proteomes" id="UP000807716">
    <property type="component" value="Unassembled WGS sequence"/>
</dbReference>
<dbReference type="OrthoDB" id="2407931at2759"/>
<comment type="caution">
    <text evidence="1">The sequence shown here is derived from an EMBL/GenBank/DDBJ whole genome shotgun (WGS) entry which is preliminary data.</text>
</comment>
<protein>
    <submittedName>
        <fullName evidence="1">Uncharacterized protein</fullName>
    </submittedName>
</protein>
<dbReference type="EMBL" id="JAAAJB010000102">
    <property type="protein sequence ID" value="KAG0266059.1"/>
    <property type="molecule type" value="Genomic_DNA"/>
</dbReference>
<accession>A0A9P6U969</accession>
<gene>
    <name evidence="1" type="ORF">DFQ27_000190</name>
</gene>
<organism evidence="1 2">
    <name type="scientific">Actinomortierella ambigua</name>
    <dbReference type="NCBI Taxonomy" id="1343610"/>
    <lineage>
        <taxon>Eukaryota</taxon>
        <taxon>Fungi</taxon>
        <taxon>Fungi incertae sedis</taxon>
        <taxon>Mucoromycota</taxon>
        <taxon>Mortierellomycotina</taxon>
        <taxon>Mortierellomycetes</taxon>
        <taxon>Mortierellales</taxon>
        <taxon>Mortierellaceae</taxon>
        <taxon>Actinomortierella</taxon>
    </lineage>
</organism>
<name>A0A9P6U969_9FUNG</name>
<sequence>MTLSQRTSQRYASSLRSKDAGVDYQLRTKIAAPRMTFSVAMYCTSRSSACSLVTFSPTPSTRLPVVKSKTPLPLDFSTALHQCLRNKKVLNPSIPLRALCDFAVDLDTIYHYRPDAGHRSSSTSNGDAHYTALLAQNRSQQASTAMEIDTLAISMNA</sequence>
<keyword evidence="2" id="KW-1185">Reference proteome</keyword>
<reference evidence="1" key="1">
    <citation type="journal article" date="2020" name="Fungal Divers.">
        <title>Resolving the Mortierellaceae phylogeny through synthesis of multi-gene phylogenetics and phylogenomics.</title>
        <authorList>
            <person name="Vandepol N."/>
            <person name="Liber J."/>
            <person name="Desiro A."/>
            <person name="Na H."/>
            <person name="Kennedy M."/>
            <person name="Barry K."/>
            <person name="Grigoriev I.V."/>
            <person name="Miller A.N."/>
            <person name="O'Donnell K."/>
            <person name="Stajich J.E."/>
            <person name="Bonito G."/>
        </authorList>
    </citation>
    <scope>NUCLEOTIDE SEQUENCE</scope>
    <source>
        <strain evidence="1">BC1065</strain>
    </source>
</reference>
<evidence type="ECO:0000313" key="1">
    <source>
        <dbReference type="EMBL" id="KAG0266059.1"/>
    </source>
</evidence>